<organism evidence="5 6">
    <name type="scientific">Herrania umbratica</name>
    <dbReference type="NCBI Taxonomy" id="108875"/>
    <lineage>
        <taxon>Eukaryota</taxon>
        <taxon>Viridiplantae</taxon>
        <taxon>Streptophyta</taxon>
        <taxon>Embryophyta</taxon>
        <taxon>Tracheophyta</taxon>
        <taxon>Spermatophyta</taxon>
        <taxon>Magnoliopsida</taxon>
        <taxon>eudicotyledons</taxon>
        <taxon>Gunneridae</taxon>
        <taxon>Pentapetalae</taxon>
        <taxon>rosids</taxon>
        <taxon>malvids</taxon>
        <taxon>Malvales</taxon>
        <taxon>Malvaceae</taxon>
        <taxon>Byttnerioideae</taxon>
        <taxon>Herrania</taxon>
    </lineage>
</organism>
<dbReference type="GeneID" id="110412371"/>
<proteinExistence type="inferred from homology"/>
<keyword evidence="2" id="KW-0804">Transcription</keyword>
<evidence type="ECO:0000256" key="2">
    <source>
        <dbReference type="ARBA" id="ARBA00023163"/>
    </source>
</evidence>
<keyword evidence="1" id="KW-0805">Transcription regulation</keyword>
<dbReference type="PROSITE" id="PS50985">
    <property type="entry name" value="GRAS"/>
    <property type="match status" value="1"/>
</dbReference>
<dbReference type="OrthoDB" id="47276at2759"/>
<dbReference type="RefSeq" id="XP_021278578.1">
    <property type="nucleotide sequence ID" value="XM_021422903.1"/>
</dbReference>
<reference evidence="6" key="1">
    <citation type="submission" date="2025-08" db="UniProtKB">
        <authorList>
            <consortium name="RefSeq"/>
        </authorList>
    </citation>
    <scope>IDENTIFICATION</scope>
    <source>
        <tissue evidence="6">Leaf</tissue>
    </source>
</reference>
<dbReference type="PANTHER" id="PTHR31636">
    <property type="entry name" value="OSJNBA0084A10.13 PROTEIN-RELATED"/>
    <property type="match status" value="1"/>
</dbReference>
<dbReference type="Pfam" id="PF03514">
    <property type="entry name" value="GRAS"/>
    <property type="match status" value="1"/>
</dbReference>
<comment type="caution">
    <text evidence="3">Lacks conserved residue(s) required for the propagation of feature annotation.</text>
</comment>
<dbReference type="AlphaFoldDB" id="A0A6J0ZV18"/>
<accession>A0A6J0ZV18</accession>
<feature type="compositionally biased region" description="Basic and acidic residues" evidence="4">
    <location>
        <begin position="230"/>
        <end position="239"/>
    </location>
</feature>
<feature type="region of interest" description="Disordered" evidence="4">
    <location>
        <begin position="220"/>
        <end position="239"/>
    </location>
</feature>
<feature type="region of interest" description="Leucine repeat I (LRI)" evidence="3">
    <location>
        <begin position="313"/>
        <end position="373"/>
    </location>
</feature>
<comment type="similarity">
    <text evidence="3">Belongs to the GRAS family.</text>
</comment>
<protein>
    <submittedName>
        <fullName evidence="6">Scarecrow-like protein 30</fullName>
    </submittedName>
</protein>
<gene>
    <name evidence="6" type="primary">LOC110412371</name>
</gene>
<name>A0A6J0ZV18_9ROSI</name>
<dbReference type="Proteomes" id="UP000504621">
    <property type="component" value="Unplaced"/>
</dbReference>
<feature type="region of interest" description="SAW" evidence="3">
    <location>
        <begin position="611"/>
        <end position="686"/>
    </location>
</feature>
<keyword evidence="5" id="KW-1185">Reference proteome</keyword>
<evidence type="ECO:0000256" key="3">
    <source>
        <dbReference type="PROSITE-ProRule" id="PRU01191"/>
    </source>
</evidence>
<feature type="region of interest" description="Leucine repeat II (LRII)" evidence="3">
    <location>
        <begin position="473"/>
        <end position="505"/>
    </location>
</feature>
<feature type="compositionally biased region" description="Basic residues" evidence="4">
    <location>
        <begin position="220"/>
        <end position="229"/>
    </location>
</feature>
<feature type="region of interest" description="VHIID" evidence="3">
    <location>
        <begin position="392"/>
        <end position="457"/>
    </location>
</feature>
<evidence type="ECO:0000313" key="6">
    <source>
        <dbReference type="RefSeq" id="XP_021278578.1"/>
    </source>
</evidence>
<feature type="compositionally biased region" description="Polar residues" evidence="4">
    <location>
        <begin position="16"/>
        <end position="27"/>
    </location>
</feature>
<feature type="region of interest" description="Disordered" evidence="4">
    <location>
        <begin position="16"/>
        <end position="58"/>
    </location>
</feature>
<sequence>MDTLLQNNGSEVVILNQNPVDGSNPSNILVDPAKSNHPGHVASSVGSNSSDGDSPYGGDNLDFSDAVLKFINDVLMEEDVEGRPCMLQDCLALQAAEKSFYDVLVQKYPPLPDHFHQDIDVDNVCPYDPVICSNRADGNDSQAAANNMVESSWNYHQHGLDSPLMQSSSNYTTELSSYLPRLCGEILPSESVESNTFKLPELQKGVEDREAEKEVWKHISHGSMGRKNHPREFEDSLEETRNNKQFALITEEDSSEEHVFDEVFLVKGGNVSCPLYEASQNRANRTLQDSGQVKGDSSRKSRAKKQGNGKEMVDLWSLLSQCAQDVAIYDQRAATELLGKIRRHSSPFGDGTERLAHYFANGLEVRLKGTGAPLYTPIPSNGTLASDILKAYILYVSACPFRRISNLFANRNIAKLAEKATTVHLIDFGISYGFQWPCLIQRLSTRRGGPPKLRISGIDFPQPGFRPAERIEATGRRLRRCCENVDVPFEYNAIAKRWEFVRVEDLKIERDELIVVNCMYRLRNLPDDSVVLNSPRNIVLKLIKRINPDLFIHGVVNGSYNVPFFVTRFREAFFHFSAIFDMLEANVPREDPDRLLLEREMFGRDVMNVIAYEGLERIDRPETYKQWQFRNQKAGFRQLRLDQKLLNRARAVMKSNYHEDFAIEVDGQWILQGWKGRVIHALSCWKPVQE</sequence>
<feature type="compositionally biased region" description="Low complexity" evidence="4">
    <location>
        <begin position="43"/>
        <end position="54"/>
    </location>
</feature>
<evidence type="ECO:0000256" key="4">
    <source>
        <dbReference type="SAM" id="MobiDB-lite"/>
    </source>
</evidence>
<dbReference type="InterPro" id="IPR005202">
    <property type="entry name" value="TF_GRAS"/>
</dbReference>
<feature type="compositionally biased region" description="Polar residues" evidence="4">
    <location>
        <begin position="282"/>
        <end position="291"/>
    </location>
</feature>
<feature type="region of interest" description="Disordered" evidence="4">
    <location>
        <begin position="282"/>
        <end position="308"/>
    </location>
</feature>
<evidence type="ECO:0000313" key="5">
    <source>
        <dbReference type="Proteomes" id="UP000504621"/>
    </source>
</evidence>
<evidence type="ECO:0000256" key="1">
    <source>
        <dbReference type="ARBA" id="ARBA00023015"/>
    </source>
</evidence>